<comment type="similarity">
    <text evidence="1">Belongs to the cycloisomerase 2 family.</text>
</comment>
<dbReference type="PANTHER" id="PTHR30344">
    <property type="entry name" value="6-PHOSPHOGLUCONOLACTONASE-RELATED"/>
    <property type="match status" value="1"/>
</dbReference>
<dbReference type="InterPro" id="IPR015943">
    <property type="entry name" value="WD40/YVTN_repeat-like_dom_sf"/>
</dbReference>
<name>A0A8H6X4B8_9AGAR</name>
<comment type="caution">
    <text evidence="2">The sequence shown here is derived from an EMBL/GenBank/DDBJ whole genome shotgun (WGS) entry which is preliminary data.</text>
</comment>
<dbReference type="InterPro" id="IPR050282">
    <property type="entry name" value="Cycloisomerase_2"/>
</dbReference>
<accession>A0A8H6X4B8</accession>
<evidence type="ECO:0000313" key="3">
    <source>
        <dbReference type="Proteomes" id="UP000623467"/>
    </source>
</evidence>
<keyword evidence="2" id="KW-0413">Isomerase</keyword>
<dbReference type="Gene3D" id="2.130.10.10">
    <property type="entry name" value="YVTN repeat-like/Quinoprotein amine dehydrogenase"/>
    <property type="match status" value="1"/>
</dbReference>
<dbReference type="InterPro" id="IPR019405">
    <property type="entry name" value="Lactonase_7-beta_prop"/>
</dbReference>
<reference evidence="2" key="1">
    <citation type="submission" date="2020-05" db="EMBL/GenBank/DDBJ databases">
        <title>Mycena genomes resolve the evolution of fungal bioluminescence.</title>
        <authorList>
            <person name="Tsai I.J."/>
        </authorList>
    </citation>
    <scope>NUCLEOTIDE SEQUENCE</scope>
    <source>
        <strain evidence="2">160909Yilan</strain>
    </source>
</reference>
<keyword evidence="3" id="KW-1185">Reference proteome</keyword>
<dbReference type="GO" id="GO:0016853">
    <property type="term" value="F:isomerase activity"/>
    <property type="evidence" value="ECO:0007669"/>
    <property type="project" value="UniProtKB-KW"/>
</dbReference>
<dbReference type="AlphaFoldDB" id="A0A8H6X4B8"/>
<gene>
    <name evidence="2" type="ORF">MSAN_02395500</name>
</gene>
<dbReference type="Proteomes" id="UP000623467">
    <property type="component" value="Unassembled WGS sequence"/>
</dbReference>
<proteinExistence type="inferred from homology"/>
<protein>
    <submittedName>
        <fullName evidence="2">Isomerase YbhE</fullName>
    </submittedName>
</protein>
<sequence>MVKFTIYTWNYTSSIAICLLDADIVVDVSWDRTTTDPSWIQPAADALGALQVYETTLGRRLTILDQVFPSILLWLFPTVNEATKFAGSTTVLMTFPPPFNGTLNPHMAYEHGNEVFVPDLGGGKVWRIGRTGGPGDFSIHRFIPQPLGTGPRHTAIFDDTIYLLQETANLTAQTFLPNPTAPSPPNATTVSDDVPADGTYAAAELLLSPTSLEYPHLYLYASNRNIGGTPDPRGDSIAIFDPLTKPELTLVKQAFTCLIEIRGSLGLAR</sequence>
<dbReference type="Pfam" id="PF10282">
    <property type="entry name" value="Lactonase"/>
    <property type="match status" value="1"/>
</dbReference>
<dbReference type="GO" id="GO:0017057">
    <property type="term" value="F:6-phosphogluconolactonase activity"/>
    <property type="evidence" value="ECO:0007669"/>
    <property type="project" value="TreeGrafter"/>
</dbReference>
<dbReference type="PANTHER" id="PTHR30344:SF7">
    <property type="entry name" value="DUF2415 DOMAIN-CONTAINING PROTEIN"/>
    <property type="match status" value="1"/>
</dbReference>
<dbReference type="EMBL" id="JACAZH010000050">
    <property type="protein sequence ID" value="KAF7333936.1"/>
    <property type="molecule type" value="Genomic_DNA"/>
</dbReference>
<dbReference type="OrthoDB" id="9972196at2759"/>
<evidence type="ECO:0000256" key="1">
    <source>
        <dbReference type="ARBA" id="ARBA00005564"/>
    </source>
</evidence>
<evidence type="ECO:0000313" key="2">
    <source>
        <dbReference type="EMBL" id="KAF7333936.1"/>
    </source>
</evidence>
<organism evidence="2 3">
    <name type="scientific">Mycena sanguinolenta</name>
    <dbReference type="NCBI Taxonomy" id="230812"/>
    <lineage>
        <taxon>Eukaryota</taxon>
        <taxon>Fungi</taxon>
        <taxon>Dikarya</taxon>
        <taxon>Basidiomycota</taxon>
        <taxon>Agaricomycotina</taxon>
        <taxon>Agaricomycetes</taxon>
        <taxon>Agaricomycetidae</taxon>
        <taxon>Agaricales</taxon>
        <taxon>Marasmiineae</taxon>
        <taxon>Mycenaceae</taxon>
        <taxon>Mycena</taxon>
    </lineage>
</organism>